<keyword evidence="2" id="KW-1185">Reference proteome</keyword>
<dbReference type="SUPFAM" id="SSF56219">
    <property type="entry name" value="DNase I-like"/>
    <property type="match status" value="1"/>
</dbReference>
<gene>
    <name evidence="1" type="ORF">NDU88_006600</name>
</gene>
<dbReference type="InterPro" id="IPR036691">
    <property type="entry name" value="Endo/exonu/phosph_ase_sf"/>
</dbReference>
<dbReference type="EMBL" id="JANPWB010000013">
    <property type="protein sequence ID" value="KAJ1109237.1"/>
    <property type="molecule type" value="Genomic_DNA"/>
</dbReference>
<protein>
    <recommendedName>
        <fullName evidence="3">Endonuclease/exonuclease/phosphatase domain-containing protein</fullName>
    </recommendedName>
</protein>
<evidence type="ECO:0000313" key="1">
    <source>
        <dbReference type="EMBL" id="KAJ1109237.1"/>
    </source>
</evidence>
<dbReference type="AlphaFoldDB" id="A0AAV7N1G5"/>
<evidence type="ECO:0008006" key="3">
    <source>
        <dbReference type="Google" id="ProtNLM"/>
    </source>
</evidence>
<evidence type="ECO:0000313" key="2">
    <source>
        <dbReference type="Proteomes" id="UP001066276"/>
    </source>
</evidence>
<sequence>MIITRLLNYRDRDAALHLAREKGPLQYQGAAVSLFPDFTPTVQEARRKFSEVQATLRSLGVRYGTLHPARTDGDGRYMMVAGLLDSCKILLLNAYAPNIDAPEFFQDIHSHIGLFHVDHVLVRGDFNLAMDTAMDTTSHAPTSKPCSLRALKDLCNTFTLLDLWRLFGTDTLAYTFLSVYHGTWLCIDYWLFTSAAAQWITAVRHLPQTRSDHSPVLITLSVPATCGAREVPGHGTVGRSILRILKGSNG</sequence>
<accession>A0AAV7N1G5</accession>
<comment type="caution">
    <text evidence="1">The sequence shown here is derived from an EMBL/GenBank/DDBJ whole genome shotgun (WGS) entry which is preliminary data.</text>
</comment>
<proteinExistence type="predicted"/>
<reference evidence="1" key="1">
    <citation type="journal article" date="2022" name="bioRxiv">
        <title>Sequencing and chromosome-scale assembly of the giantPleurodeles waltlgenome.</title>
        <authorList>
            <person name="Brown T."/>
            <person name="Elewa A."/>
            <person name="Iarovenko S."/>
            <person name="Subramanian E."/>
            <person name="Araus A.J."/>
            <person name="Petzold A."/>
            <person name="Susuki M."/>
            <person name="Suzuki K.-i.T."/>
            <person name="Hayashi T."/>
            <person name="Toyoda A."/>
            <person name="Oliveira C."/>
            <person name="Osipova E."/>
            <person name="Leigh N.D."/>
            <person name="Simon A."/>
            <person name="Yun M.H."/>
        </authorList>
    </citation>
    <scope>NUCLEOTIDE SEQUENCE</scope>
    <source>
        <strain evidence="1">20211129_DDA</strain>
        <tissue evidence="1">Liver</tissue>
    </source>
</reference>
<organism evidence="1 2">
    <name type="scientific">Pleurodeles waltl</name>
    <name type="common">Iberian ribbed newt</name>
    <dbReference type="NCBI Taxonomy" id="8319"/>
    <lineage>
        <taxon>Eukaryota</taxon>
        <taxon>Metazoa</taxon>
        <taxon>Chordata</taxon>
        <taxon>Craniata</taxon>
        <taxon>Vertebrata</taxon>
        <taxon>Euteleostomi</taxon>
        <taxon>Amphibia</taxon>
        <taxon>Batrachia</taxon>
        <taxon>Caudata</taxon>
        <taxon>Salamandroidea</taxon>
        <taxon>Salamandridae</taxon>
        <taxon>Pleurodelinae</taxon>
        <taxon>Pleurodeles</taxon>
    </lineage>
</organism>
<name>A0AAV7N1G5_PLEWA</name>
<dbReference type="Proteomes" id="UP001066276">
    <property type="component" value="Chromosome 9"/>
</dbReference>
<dbReference type="Gene3D" id="3.60.10.10">
    <property type="entry name" value="Endonuclease/exonuclease/phosphatase"/>
    <property type="match status" value="1"/>
</dbReference>